<gene>
    <name evidence="2" type="ORF">ACD_71C00104G0005</name>
</gene>
<dbReference type="EMBL" id="AMFJ01028835">
    <property type="protein sequence ID" value="EKD44548.1"/>
    <property type="molecule type" value="Genomic_DNA"/>
</dbReference>
<evidence type="ECO:0000313" key="2">
    <source>
        <dbReference type="EMBL" id="EKD44548.1"/>
    </source>
</evidence>
<keyword evidence="1" id="KW-0472">Membrane</keyword>
<proteinExistence type="predicted"/>
<dbReference type="AlphaFoldDB" id="K1ZJE6"/>
<feature type="transmembrane region" description="Helical" evidence="1">
    <location>
        <begin position="161"/>
        <end position="180"/>
    </location>
</feature>
<protein>
    <submittedName>
        <fullName evidence="2">Uncharacterized protein</fullName>
    </submittedName>
</protein>
<feature type="transmembrane region" description="Helical" evidence="1">
    <location>
        <begin position="130"/>
        <end position="155"/>
    </location>
</feature>
<sequence>MKKCPFCSEDIQDSAKKCKHCWEFLDNSPNNKEYLSFNYSFELEDWRAQFVEFMEKEAWIHDVTFRRNTRTETSWWWSGFFDKYTVSPIQTRTIIDYELSFKIEKNSPFANKEFVNQCFRYFNLTYSTGFWWFFGFVVMFWICIAIVNGGVSVLIDLIWTHFGWENDLTIILSPIFYYLMRKLILFSRMKTCRDSKNYYKKKIDAFLKK</sequence>
<evidence type="ECO:0000256" key="1">
    <source>
        <dbReference type="SAM" id="Phobius"/>
    </source>
</evidence>
<name>K1ZJE6_9BACT</name>
<comment type="caution">
    <text evidence="2">The sequence shown here is derived from an EMBL/GenBank/DDBJ whole genome shotgun (WGS) entry which is preliminary data.</text>
</comment>
<keyword evidence="1" id="KW-1133">Transmembrane helix</keyword>
<organism evidence="2">
    <name type="scientific">uncultured bacterium</name>
    <name type="common">gcode 4</name>
    <dbReference type="NCBI Taxonomy" id="1234023"/>
    <lineage>
        <taxon>Bacteria</taxon>
        <taxon>environmental samples</taxon>
    </lineage>
</organism>
<reference evidence="2" key="1">
    <citation type="journal article" date="2012" name="Science">
        <title>Fermentation, hydrogen, and sulfur metabolism in multiple uncultivated bacterial phyla.</title>
        <authorList>
            <person name="Wrighton K.C."/>
            <person name="Thomas B.C."/>
            <person name="Sharon I."/>
            <person name="Miller C.S."/>
            <person name="Castelle C.J."/>
            <person name="VerBerkmoes N.C."/>
            <person name="Wilkins M.J."/>
            <person name="Hettich R.L."/>
            <person name="Lipton M.S."/>
            <person name="Williams K.H."/>
            <person name="Long P.E."/>
            <person name="Banfield J.F."/>
        </authorList>
    </citation>
    <scope>NUCLEOTIDE SEQUENCE [LARGE SCALE GENOMIC DNA]</scope>
</reference>
<keyword evidence="1" id="KW-0812">Transmembrane</keyword>
<accession>K1ZJE6</accession>